<dbReference type="SUPFAM" id="SSF52096">
    <property type="entry name" value="ClpP/crotonase"/>
    <property type="match status" value="1"/>
</dbReference>
<dbReference type="Proteomes" id="UP000248553">
    <property type="component" value="Unassembled WGS sequence"/>
</dbReference>
<gene>
    <name evidence="2" type="ORF">DLM85_07890</name>
</gene>
<dbReference type="InterPro" id="IPR001753">
    <property type="entry name" value="Enoyl-CoA_hydra/iso"/>
</dbReference>
<dbReference type="GO" id="GO:0016853">
    <property type="term" value="F:isomerase activity"/>
    <property type="evidence" value="ECO:0007669"/>
    <property type="project" value="UniProtKB-KW"/>
</dbReference>
<evidence type="ECO:0000313" key="3">
    <source>
        <dbReference type="Proteomes" id="UP000248553"/>
    </source>
</evidence>
<dbReference type="Gene3D" id="1.10.12.10">
    <property type="entry name" value="Lyase 2-enoyl-coa Hydratase, Chain A, domain 2"/>
    <property type="match status" value="1"/>
</dbReference>
<dbReference type="PANTHER" id="PTHR43459">
    <property type="entry name" value="ENOYL-COA HYDRATASE"/>
    <property type="match status" value="1"/>
</dbReference>
<dbReference type="CDD" id="cd06558">
    <property type="entry name" value="crotonase-like"/>
    <property type="match status" value="1"/>
</dbReference>
<dbReference type="Gene3D" id="3.90.226.10">
    <property type="entry name" value="2-enoyl-CoA Hydratase, Chain A, domain 1"/>
    <property type="match status" value="1"/>
</dbReference>
<comment type="caution">
    <text evidence="2">The sequence shown here is derived from an EMBL/GenBank/DDBJ whole genome shotgun (WGS) entry which is preliminary data.</text>
</comment>
<dbReference type="InterPro" id="IPR029045">
    <property type="entry name" value="ClpP/crotonase-like_dom_sf"/>
</dbReference>
<dbReference type="InterPro" id="IPR014748">
    <property type="entry name" value="Enoyl-CoA_hydra_C"/>
</dbReference>
<organism evidence="2 3">
    <name type="scientific">Hymenobacter edaphi</name>
    <dbReference type="NCBI Taxonomy" id="2211146"/>
    <lineage>
        <taxon>Bacteria</taxon>
        <taxon>Pseudomonadati</taxon>
        <taxon>Bacteroidota</taxon>
        <taxon>Cytophagia</taxon>
        <taxon>Cytophagales</taxon>
        <taxon>Hymenobacteraceae</taxon>
        <taxon>Hymenobacter</taxon>
    </lineage>
</organism>
<name>A0A328BPN4_9BACT</name>
<keyword evidence="2" id="KW-0413">Isomerase</keyword>
<proteinExistence type="inferred from homology"/>
<protein>
    <submittedName>
        <fullName evidence="2">2-(1,2-epoxy-1,2-dihydrophenyl)acetyl-CoA isomerase</fullName>
    </submittedName>
</protein>
<keyword evidence="3" id="KW-1185">Reference proteome</keyword>
<accession>A0A328BPN4</accession>
<sequence>MPEYSSLLYEVRPDGVATITLNRPEVFNAFNDAQSYELQDAFKQVARDAQVRAVVLTGAGRAFCSGQDLKASQQAEADGGSRSFYDSLHKRYNPIIRAMRGLPKPIICRLNGVAAGAGCSLALACDAIVASTDASLIEVFINIGLVPDSGSSYFLPRLVGSLKAFELCALGSKVPADEALRLGLVNQVVAPEQLDEAAYGLAARYAAAPTKAIGLIKQMLNKSGAASLDEMLDYEAYCQQIAGESADYKEGVLAFSEKRKPAFQGR</sequence>
<evidence type="ECO:0000313" key="2">
    <source>
        <dbReference type="EMBL" id="RAK67956.1"/>
    </source>
</evidence>
<evidence type="ECO:0000256" key="1">
    <source>
        <dbReference type="ARBA" id="ARBA00005254"/>
    </source>
</evidence>
<comment type="similarity">
    <text evidence="1">Belongs to the enoyl-CoA hydratase/isomerase family.</text>
</comment>
<dbReference type="RefSeq" id="WP_111477572.1">
    <property type="nucleotide sequence ID" value="NZ_QHKM01000002.1"/>
</dbReference>
<dbReference type="PANTHER" id="PTHR43459:SF1">
    <property type="entry name" value="EG:BACN32G11.4 PROTEIN"/>
    <property type="match status" value="1"/>
</dbReference>
<dbReference type="Pfam" id="PF00378">
    <property type="entry name" value="ECH_1"/>
    <property type="match status" value="1"/>
</dbReference>
<reference evidence="3" key="1">
    <citation type="submission" date="2018-05" db="EMBL/GenBank/DDBJ databases">
        <authorList>
            <person name="Nie L."/>
        </authorList>
    </citation>
    <scope>NUCLEOTIDE SEQUENCE [LARGE SCALE GENOMIC DNA]</scope>
    <source>
        <strain evidence="3">NL</strain>
    </source>
</reference>
<dbReference type="EMBL" id="QHKM01000002">
    <property type="protein sequence ID" value="RAK67956.1"/>
    <property type="molecule type" value="Genomic_DNA"/>
</dbReference>
<dbReference type="AlphaFoldDB" id="A0A328BPN4"/>
<dbReference type="OrthoDB" id="9775794at2"/>